<dbReference type="AlphaFoldDB" id="A0A9P3PFQ1"/>
<dbReference type="Proteomes" id="UP001063166">
    <property type="component" value="Unassembled WGS sequence"/>
</dbReference>
<evidence type="ECO:0000256" key="1">
    <source>
        <dbReference type="ARBA" id="ARBA00022729"/>
    </source>
</evidence>
<accession>A0A9P3PFQ1</accession>
<dbReference type="Pfam" id="PF10342">
    <property type="entry name" value="Kre9_KNH"/>
    <property type="match status" value="1"/>
</dbReference>
<dbReference type="EMBL" id="BRPK01000002">
    <property type="protein sequence ID" value="GLB34604.1"/>
    <property type="molecule type" value="Genomic_DNA"/>
</dbReference>
<evidence type="ECO:0000313" key="3">
    <source>
        <dbReference type="EMBL" id="GLB34604.1"/>
    </source>
</evidence>
<proteinExistence type="predicted"/>
<keyword evidence="4" id="KW-1185">Reference proteome</keyword>
<reference evidence="3" key="1">
    <citation type="submission" date="2022-07" db="EMBL/GenBank/DDBJ databases">
        <title>The genome of Lyophyllum shimeji provides insight into the initial evolution of ectomycorrhizal fungal genome.</title>
        <authorList>
            <person name="Kobayashi Y."/>
            <person name="Shibata T."/>
            <person name="Hirakawa H."/>
            <person name="Shigenobu S."/>
            <person name="Nishiyama T."/>
            <person name="Yamada A."/>
            <person name="Hasebe M."/>
            <person name="Kawaguchi M."/>
        </authorList>
    </citation>
    <scope>NUCLEOTIDE SEQUENCE</scope>
    <source>
        <strain evidence="3">AT787</strain>
    </source>
</reference>
<protein>
    <recommendedName>
        <fullName evidence="2">Yeast cell wall synthesis Kre9/Knh1-like N-terminal domain-containing protein</fullName>
    </recommendedName>
</protein>
<evidence type="ECO:0000313" key="4">
    <source>
        <dbReference type="Proteomes" id="UP001063166"/>
    </source>
</evidence>
<evidence type="ECO:0000259" key="2">
    <source>
        <dbReference type="Pfam" id="PF10342"/>
    </source>
</evidence>
<organism evidence="3 4">
    <name type="scientific">Lyophyllum shimeji</name>
    <name type="common">Hon-shimeji</name>
    <name type="synonym">Tricholoma shimeji</name>
    <dbReference type="NCBI Taxonomy" id="47721"/>
    <lineage>
        <taxon>Eukaryota</taxon>
        <taxon>Fungi</taxon>
        <taxon>Dikarya</taxon>
        <taxon>Basidiomycota</taxon>
        <taxon>Agaricomycotina</taxon>
        <taxon>Agaricomycetes</taxon>
        <taxon>Agaricomycetidae</taxon>
        <taxon>Agaricales</taxon>
        <taxon>Tricholomatineae</taxon>
        <taxon>Lyophyllaceae</taxon>
        <taxon>Lyophyllum</taxon>
    </lineage>
</organism>
<gene>
    <name evidence="3" type="ORF">LshimejAT787_0201690</name>
</gene>
<comment type="caution">
    <text evidence="3">The sequence shown here is derived from an EMBL/GenBank/DDBJ whole genome shotgun (WGS) entry which is preliminary data.</text>
</comment>
<keyword evidence="1" id="KW-0732">Signal</keyword>
<dbReference type="OrthoDB" id="5420143at2759"/>
<feature type="domain" description="Yeast cell wall synthesis Kre9/Knh1-like N-terminal" evidence="2">
    <location>
        <begin position="103"/>
        <end position="186"/>
    </location>
</feature>
<sequence>MSASKVDPISLDKKPVSILPQGTSALSPQLLAKATVDVSLPAGLNARRTDGDRRPTYIDALAAIKANGRDSNISSFRMRFASTLALCLAPLVSAIGLSVPSNLKIGEPTTITWTHKTTDPRFTLFFMGTDAFDLRQIVGEDLDPAVGQITTTFPTDRVKPGETYYLKAVNVTWVDFVYNTSPPFTLHN</sequence>
<name>A0A9P3PFQ1_LYOSH</name>
<dbReference type="InterPro" id="IPR018466">
    <property type="entry name" value="Kre9/Knh1-like_N"/>
</dbReference>